<comment type="function">
    <text evidence="6">Catalyzes the transfer of a formyl group from 10-formyltetrahydrofolate to 5-phospho-ribosyl-glycinamide (GAR), producing 5-phospho-ribosyl-N-formylglycinamide (FGAR) and tetrahydrofolate.</text>
</comment>
<proteinExistence type="inferred from homology"/>
<feature type="binding site" evidence="6">
    <location>
        <begin position="12"/>
        <end position="14"/>
    </location>
    <ligand>
        <name>N(1)-(5-phospho-beta-D-ribosyl)glycinamide</name>
        <dbReference type="ChEBI" id="CHEBI:143788"/>
    </ligand>
</feature>
<feature type="domain" description="Formyl transferase N-terminal" evidence="7">
    <location>
        <begin position="3"/>
        <end position="182"/>
    </location>
</feature>
<dbReference type="RefSeq" id="WP_118325776.1">
    <property type="nucleotide sequence ID" value="NZ_DAWEIE010000002.1"/>
</dbReference>
<evidence type="ECO:0000256" key="1">
    <source>
        <dbReference type="ARBA" id="ARBA00005054"/>
    </source>
</evidence>
<dbReference type="GO" id="GO:0005829">
    <property type="term" value="C:cytosol"/>
    <property type="evidence" value="ECO:0007669"/>
    <property type="project" value="TreeGrafter"/>
</dbReference>
<dbReference type="AlphaFoldDB" id="A0A395W9Q6"/>
<dbReference type="CDD" id="cd08645">
    <property type="entry name" value="FMT_core_GART"/>
    <property type="match status" value="1"/>
</dbReference>
<dbReference type="EC" id="2.1.2.2" evidence="6"/>
<dbReference type="Pfam" id="PF00551">
    <property type="entry name" value="Formyl_trans_N"/>
    <property type="match status" value="1"/>
</dbReference>
<dbReference type="GO" id="GO:0006189">
    <property type="term" value="P:'de novo' IMP biosynthetic process"/>
    <property type="evidence" value="ECO:0007669"/>
    <property type="project" value="UniProtKB-UniRule"/>
</dbReference>
<evidence type="ECO:0000256" key="4">
    <source>
        <dbReference type="ARBA" id="ARBA00038440"/>
    </source>
</evidence>
<reference evidence="8 9" key="1">
    <citation type="submission" date="2018-08" db="EMBL/GenBank/DDBJ databases">
        <title>A genome reference for cultivated species of the human gut microbiota.</title>
        <authorList>
            <person name="Zou Y."/>
            <person name="Xue W."/>
            <person name="Luo G."/>
        </authorList>
    </citation>
    <scope>NUCLEOTIDE SEQUENCE [LARGE SCALE GENOMIC DNA]</scope>
    <source>
        <strain evidence="8 9">AF15-20</strain>
    </source>
</reference>
<gene>
    <name evidence="6" type="primary">purN</name>
    <name evidence="8" type="ORF">DWW32_10895</name>
</gene>
<comment type="pathway">
    <text evidence="1 6">Purine metabolism; IMP biosynthesis via de novo pathway; N(2)-formyl-N(1)-(5-phospho-D-ribosyl)glycinamide from N(1)-(5-phospho-D-ribosyl)glycinamide (10-formyl THF route): step 1/1.</text>
</comment>
<comment type="similarity">
    <text evidence="4 6">Belongs to the GART family.</text>
</comment>
<accession>A0A395W9Q6</accession>
<dbReference type="GO" id="GO:0004644">
    <property type="term" value="F:phosphoribosylglycinamide formyltransferase activity"/>
    <property type="evidence" value="ECO:0007669"/>
    <property type="project" value="UniProtKB-UniRule"/>
</dbReference>
<dbReference type="InterPro" id="IPR004607">
    <property type="entry name" value="GART"/>
</dbReference>
<dbReference type="HAMAP" id="MF_01930">
    <property type="entry name" value="PurN"/>
    <property type="match status" value="1"/>
</dbReference>
<comment type="catalytic activity">
    <reaction evidence="5 6">
        <text>N(1)-(5-phospho-beta-D-ribosyl)glycinamide + (6R)-10-formyltetrahydrofolate = N(2)-formyl-N(1)-(5-phospho-beta-D-ribosyl)glycinamide + (6S)-5,6,7,8-tetrahydrofolate + H(+)</text>
        <dbReference type="Rhea" id="RHEA:15053"/>
        <dbReference type="ChEBI" id="CHEBI:15378"/>
        <dbReference type="ChEBI" id="CHEBI:57453"/>
        <dbReference type="ChEBI" id="CHEBI:143788"/>
        <dbReference type="ChEBI" id="CHEBI:147286"/>
        <dbReference type="ChEBI" id="CHEBI:195366"/>
        <dbReference type="EC" id="2.1.2.2"/>
    </reaction>
</comment>
<dbReference type="InterPro" id="IPR001555">
    <property type="entry name" value="GART_AS"/>
</dbReference>
<comment type="caution">
    <text evidence="6">Lacks conserved residue(s) required for the propagation of feature annotation.</text>
</comment>
<feature type="binding site" evidence="6">
    <location>
        <position position="65"/>
    </location>
    <ligand>
        <name>(6R)-10-formyltetrahydrofolate</name>
        <dbReference type="ChEBI" id="CHEBI:195366"/>
    </ligand>
</feature>
<dbReference type="UniPathway" id="UPA00074">
    <property type="reaction ID" value="UER00126"/>
</dbReference>
<dbReference type="InterPro" id="IPR002376">
    <property type="entry name" value="Formyl_transf_N"/>
</dbReference>
<evidence type="ECO:0000313" key="9">
    <source>
        <dbReference type="Proteomes" id="UP000265489"/>
    </source>
</evidence>
<evidence type="ECO:0000256" key="6">
    <source>
        <dbReference type="HAMAP-Rule" id="MF_01930"/>
    </source>
</evidence>
<evidence type="ECO:0000259" key="7">
    <source>
        <dbReference type="Pfam" id="PF00551"/>
    </source>
</evidence>
<dbReference type="PANTHER" id="PTHR43369">
    <property type="entry name" value="PHOSPHORIBOSYLGLYCINAMIDE FORMYLTRANSFERASE"/>
    <property type="match status" value="1"/>
</dbReference>
<feature type="active site" description="Proton donor" evidence="6">
    <location>
        <position position="109"/>
    </location>
</feature>
<keyword evidence="2 6" id="KW-0808">Transferase</keyword>
<comment type="caution">
    <text evidence="8">The sequence shown here is derived from an EMBL/GenBank/DDBJ whole genome shotgun (WGS) entry which is preliminary data.</text>
</comment>
<feature type="site" description="Raises pKa of active site His" evidence="6">
    <location>
        <position position="145"/>
    </location>
</feature>
<evidence type="ECO:0000313" key="8">
    <source>
        <dbReference type="EMBL" id="RGU89519.1"/>
    </source>
</evidence>
<dbReference type="SUPFAM" id="SSF53328">
    <property type="entry name" value="Formyltransferase"/>
    <property type="match status" value="1"/>
</dbReference>
<dbReference type="InterPro" id="IPR036477">
    <property type="entry name" value="Formyl_transf_N_sf"/>
</dbReference>
<dbReference type="PROSITE" id="PS00373">
    <property type="entry name" value="GART"/>
    <property type="match status" value="1"/>
</dbReference>
<keyword evidence="3 6" id="KW-0658">Purine biosynthesis</keyword>
<name>A0A395W9Q6_9FIRM</name>
<dbReference type="EMBL" id="QRYQ01000027">
    <property type="protein sequence ID" value="RGU89519.1"/>
    <property type="molecule type" value="Genomic_DNA"/>
</dbReference>
<evidence type="ECO:0000256" key="5">
    <source>
        <dbReference type="ARBA" id="ARBA00047664"/>
    </source>
</evidence>
<dbReference type="GeneID" id="66580317"/>
<protein>
    <recommendedName>
        <fullName evidence="6">Phosphoribosylglycinamide formyltransferase</fullName>
        <ecNumber evidence="6">2.1.2.2</ecNumber>
    </recommendedName>
    <alternativeName>
        <fullName evidence="6">5'-phosphoribosylglycinamide transformylase</fullName>
    </alternativeName>
    <alternativeName>
        <fullName evidence="6">GAR transformylase</fullName>
        <shortName evidence="6">GART</shortName>
    </alternativeName>
</protein>
<dbReference type="NCBIfam" id="TIGR00639">
    <property type="entry name" value="PurN"/>
    <property type="match status" value="1"/>
</dbReference>
<sequence length="194" mass="21661">MVNIAVFASGSGTNFETILSHIEDGSLHVNCACLIADKENAYARVRARNHGVEEFYFNPKGYDGKAGYEAAILEVLKEKKVDLIVLSGYMRFIGHTLLSAYPNHIINLHPAYLPEFPGAHSIADAYEAKVAQTGVTVHFVDEGVDTGPIIRQERVAIDPSWDLETLESHVHAMEYDLFWQVIEQVAKCIEEEKE</sequence>
<organism evidence="8 9">
    <name type="scientific">Holdemanella biformis</name>
    <dbReference type="NCBI Taxonomy" id="1735"/>
    <lineage>
        <taxon>Bacteria</taxon>
        <taxon>Bacillati</taxon>
        <taxon>Bacillota</taxon>
        <taxon>Erysipelotrichia</taxon>
        <taxon>Erysipelotrichales</taxon>
        <taxon>Erysipelotrichaceae</taxon>
        <taxon>Holdemanella</taxon>
    </lineage>
</organism>
<evidence type="ECO:0000256" key="2">
    <source>
        <dbReference type="ARBA" id="ARBA00022679"/>
    </source>
</evidence>
<dbReference type="Gene3D" id="3.40.50.170">
    <property type="entry name" value="Formyl transferase, N-terminal domain"/>
    <property type="match status" value="1"/>
</dbReference>
<evidence type="ECO:0000256" key="3">
    <source>
        <dbReference type="ARBA" id="ARBA00022755"/>
    </source>
</evidence>
<dbReference type="Proteomes" id="UP000265489">
    <property type="component" value="Unassembled WGS sequence"/>
</dbReference>
<dbReference type="PANTHER" id="PTHR43369:SF2">
    <property type="entry name" value="PHOSPHORIBOSYLGLYCINAMIDE FORMYLTRANSFERASE"/>
    <property type="match status" value="1"/>
</dbReference>
<feature type="binding site" evidence="6">
    <location>
        <position position="107"/>
    </location>
    <ligand>
        <name>(6R)-10-formyltetrahydrofolate</name>
        <dbReference type="ChEBI" id="CHEBI:195366"/>
    </ligand>
</feature>